<dbReference type="EMBL" id="JBDFQZ010000003">
    <property type="protein sequence ID" value="KAK9742354.1"/>
    <property type="molecule type" value="Genomic_DNA"/>
</dbReference>
<comment type="caution">
    <text evidence="4">The sequence shown here is derived from an EMBL/GenBank/DDBJ whole genome shotgun (WGS) entry which is preliminary data.</text>
</comment>
<evidence type="ECO:0000259" key="3">
    <source>
        <dbReference type="Pfam" id="PF13472"/>
    </source>
</evidence>
<dbReference type="Pfam" id="PF13472">
    <property type="entry name" value="Lipase_GDSL_2"/>
    <property type="match status" value="1"/>
</dbReference>
<dbReference type="PANTHER" id="PTHR14209">
    <property type="entry name" value="ISOAMYL ACETATE-HYDROLYZING ESTERASE 1"/>
    <property type="match status" value="1"/>
</dbReference>
<dbReference type="PANTHER" id="PTHR14209:SF9">
    <property type="entry name" value="GDSL ESTERASE_LIPASE CPRD49"/>
    <property type="match status" value="1"/>
</dbReference>
<organism evidence="4 5">
    <name type="scientific">Saponaria officinalis</name>
    <name type="common">Common soapwort</name>
    <name type="synonym">Lychnis saponaria</name>
    <dbReference type="NCBI Taxonomy" id="3572"/>
    <lineage>
        <taxon>Eukaryota</taxon>
        <taxon>Viridiplantae</taxon>
        <taxon>Streptophyta</taxon>
        <taxon>Embryophyta</taxon>
        <taxon>Tracheophyta</taxon>
        <taxon>Spermatophyta</taxon>
        <taxon>Magnoliopsida</taxon>
        <taxon>eudicotyledons</taxon>
        <taxon>Gunneridae</taxon>
        <taxon>Pentapetalae</taxon>
        <taxon>Caryophyllales</taxon>
        <taxon>Caryophyllaceae</taxon>
        <taxon>Caryophylleae</taxon>
        <taxon>Saponaria</taxon>
    </lineage>
</organism>
<dbReference type="InterPro" id="IPR013830">
    <property type="entry name" value="SGNH_hydro"/>
</dbReference>
<protein>
    <recommendedName>
        <fullName evidence="3">SGNH hydrolase-type esterase domain-containing protein</fullName>
    </recommendedName>
</protein>
<dbReference type="Gene3D" id="3.40.50.1110">
    <property type="entry name" value="SGNH hydrolase"/>
    <property type="match status" value="1"/>
</dbReference>
<dbReference type="InterPro" id="IPR045136">
    <property type="entry name" value="Iah1-like"/>
</dbReference>
<dbReference type="FunFam" id="3.40.50.1110:FF:000002">
    <property type="entry name" value="isoamyl acetate-hydrolyzing esterase 1 homolog"/>
    <property type="match status" value="1"/>
</dbReference>
<dbReference type="CDD" id="cd01838">
    <property type="entry name" value="Isoamyl_acetate_hydrolase_like"/>
    <property type="match status" value="1"/>
</dbReference>
<dbReference type="AlphaFoldDB" id="A0AAW1M828"/>
<dbReference type="Proteomes" id="UP001443914">
    <property type="component" value="Unassembled WGS sequence"/>
</dbReference>
<reference evidence="4" key="1">
    <citation type="submission" date="2024-03" db="EMBL/GenBank/DDBJ databases">
        <title>WGS assembly of Saponaria officinalis var. Norfolk2.</title>
        <authorList>
            <person name="Jenkins J."/>
            <person name="Shu S."/>
            <person name="Grimwood J."/>
            <person name="Barry K."/>
            <person name="Goodstein D."/>
            <person name="Schmutz J."/>
            <person name="Leebens-Mack J."/>
            <person name="Osbourn A."/>
        </authorList>
    </citation>
    <scope>NUCLEOTIDE SEQUENCE [LARGE SCALE GENOMIC DNA]</scope>
    <source>
        <strain evidence="4">JIC</strain>
    </source>
</reference>
<dbReference type="SUPFAM" id="SSF52266">
    <property type="entry name" value="SGNH hydrolase"/>
    <property type="match status" value="1"/>
</dbReference>
<accession>A0AAW1M828</accession>
<keyword evidence="5" id="KW-1185">Reference proteome</keyword>
<evidence type="ECO:0000256" key="2">
    <source>
        <dbReference type="ARBA" id="ARBA00022801"/>
    </source>
</evidence>
<dbReference type="InterPro" id="IPR036514">
    <property type="entry name" value="SGNH_hydro_sf"/>
</dbReference>
<keyword evidence="2" id="KW-0378">Hydrolase</keyword>
<gene>
    <name evidence="4" type="ORF">RND81_03G166400</name>
</gene>
<sequence>MVGPSRPQFVLFGSSIVQLSFSNGGWGANLADIYARKADIVLRGYNGWNSHRGVQVLDKVFPKDASVQPSLIIVYFGGNDSMGAHPSGLGPHVPLPEYVENMRKIATHLKELSDTTRVIFLSSPPVNEAVIEERKSPYLSNLLRTNEQCGKYSDALIELCREMDLKVIDLWTAIQKRDDWLTSAFIDGIHLSAEGSDIVTDEIMKVLEEADWKPSLHWKSMPTEFSEDSSYDLVSSDGKRTLNPSEWVFHRKTYL</sequence>
<proteinExistence type="inferred from homology"/>
<dbReference type="GO" id="GO:0016787">
    <property type="term" value="F:hydrolase activity"/>
    <property type="evidence" value="ECO:0007669"/>
    <property type="project" value="UniProtKB-KW"/>
</dbReference>
<evidence type="ECO:0000313" key="4">
    <source>
        <dbReference type="EMBL" id="KAK9742354.1"/>
    </source>
</evidence>
<feature type="domain" description="SGNH hydrolase-type esterase" evidence="3">
    <location>
        <begin position="11"/>
        <end position="197"/>
    </location>
</feature>
<name>A0AAW1M828_SAPOF</name>
<evidence type="ECO:0000313" key="5">
    <source>
        <dbReference type="Proteomes" id="UP001443914"/>
    </source>
</evidence>
<comment type="similarity">
    <text evidence="1">Belongs to the 'GDSL' lipolytic enzyme family.</text>
</comment>
<evidence type="ECO:0000256" key="1">
    <source>
        <dbReference type="ARBA" id="ARBA00008668"/>
    </source>
</evidence>